<dbReference type="AlphaFoldDB" id="A0A8H4UVL5"/>
<keyword evidence="5" id="KW-0378">Hydrolase</keyword>
<feature type="compositionally biased region" description="Acidic residues" evidence="11">
    <location>
        <begin position="425"/>
        <end position="453"/>
    </location>
</feature>
<dbReference type="GO" id="GO:0005654">
    <property type="term" value="C:nucleoplasm"/>
    <property type="evidence" value="ECO:0007669"/>
    <property type="project" value="UniProtKB-ARBA"/>
</dbReference>
<comment type="caution">
    <text evidence="13">The sequence shown here is derived from an EMBL/GenBank/DDBJ whole genome shotgun (WGS) entry which is preliminary data.</text>
</comment>
<evidence type="ECO:0000256" key="5">
    <source>
        <dbReference type="ARBA" id="ARBA00022801"/>
    </source>
</evidence>
<reference evidence="13" key="2">
    <citation type="submission" date="2020-05" db="EMBL/GenBank/DDBJ databases">
        <authorList>
            <person name="Kim H.-S."/>
            <person name="Proctor R.H."/>
            <person name="Brown D.W."/>
        </authorList>
    </citation>
    <scope>NUCLEOTIDE SEQUENCE</scope>
    <source>
        <strain evidence="13">NRRL 22465</strain>
    </source>
</reference>
<dbReference type="GO" id="GO:0005524">
    <property type="term" value="F:ATP binding"/>
    <property type="evidence" value="ECO:0007669"/>
    <property type="project" value="UniProtKB-KW"/>
</dbReference>
<keyword evidence="6" id="KW-0067">ATP-binding</keyword>
<dbReference type="SMART" id="SM00785">
    <property type="entry name" value="AARP2CN"/>
    <property type="match status" value="1"/>
</dbReference>
<evidence type="ECO:0000256" key="9">
    <source>
        <dbReference type="ARBA" id="ARBA00049117"/>
    </source>
</evidence>
<keyword evidence="2" id="KW-0690">Ribosome biogenesis</keyword>
<dbReference type="Proteomes" id="UP000635477">
    <property type="component" value="Unassembled WGS sequence"/>
</dbReference>
<feature type="compositionally biased region" description="Basic and acidic residues" evidence="11">
    <location>
        <begin position="1085"/>
        <end position="1117"/>
    </location>
</feature>
<feature type="compositionally biased region" description="Acidic residues" evidence="11">
    <location>
        <begin position="470"/>
        <end position="482"/>
    </location>
</feature>
<dbReference type="CDD" id="cd01882">
    <property type="entry name" value="BMS1"/>
    <property type="match status" value="1"/>
</dbReference>
<dbReference type="SMART" id="SM01362">
    <property type="entry name" value="DUF663"/>
    <property type="match status" value="1"/>
</dbReference>
<dbReference type="PANTHER" id="PTHR12858:SF2">
    <property type="entry name" value="RIBOSOME BIOGENESIS PROTEIN BMS1 HOMOLOG"/>
    <property type="match status" value="1"/>
</dbReference>
<dbReference type="GO" id="GO:0032040">
    <property type="term" value="C:small-subunit processome"/>
    <property type="evidence" value="ECO:0007669"/>
    <property type="project" value="UniProtKB-ARBA"/>
</dbReference>
<dbReference type="GO" id="GO:0003924">
    <property type="term" value="F:GTPase activity"/>
    <property type="evidence" value="ECO:0007669"/>
    <property type="project" value="TreeGrafter"/>
</dbReference>
<dbReference type="GO" id="GO:0000479">
    <property type="term" value="P:endonucleolytic cleavage of tricistronic rRNA transcript (SSU-rRNA, 5.8S rRNA, LSU-rRNA)"/>
    <property type="evidence" value="ECO:0007669"/>
    <property type="project" value="TreeGrafter"/>
</dbReference>
<dbReference type="PROSITE" id="PS51714">
    <property type="entry name" value="G_BMS1"/>
    <property type="match status" value="1"/>
</dbReference>
<evidence type="ECO:0000256" key="2">
    <source>
        <dbReference type="ARBA" id="ARBA00022517"/>
    </source>
</evidence>
<evidence type="ECO:0000256" key="7">
    <source>
        <dbReference type="ARBA" id="ARBA00023134"/>
    </source>
</evidence>
<evidence type="ECO:0000256" key="10">
    <source>
        <dbReference type="ARBA" id="ARBA00061391"/>
    </source>
</evidence>
<evidence type="ECO:0000256" key="11">
    <source>
        <dbReference type="SAM" id="MobiDB-lite"/>
    </source>
</evidence>
<keyword evidence="14" id="KW-1185">Reference proteome</keyword>
<feature type="region of interest" description="Disordered" evidence="11">
    <location>
        <begin position="404"/>
        <end position="505"/>
    </location>
</feature>
<evidence type="ECO:0000313" key="13">
    <source>
        <dbReference type="EMBL" id="KAF4984612.1"/>
    </source>
</evidence>
<dbReference type="OrthoDB" id="10260897at2759"/>
<dbReference type="InterPro" id="IPR037875">
    <property type="entry name" value="Bms1_N"/>
</dbReference>
<evidence type="ECO:0000259" key="12">
    <source>
        <dbReference type="PROSITE" id="PS51714"/>
    </source>
</evidence>
<feature type="compositionally biased region" description="Basic and acidic residues" evidence="11">
    <location>
        <begin position="570"/>
        <end position="587"/>
    </location>
</feature>
<feature type="compositionally biased region" description="Acidic residues" evidence="11">
    <location>
        <begin position="489"/>
        <end position="504"/>
    </location>
</feature>
<feature type="region of interest" description="Disordered" evidence="11">
    <location>
        <begin position="1079"/>
        <end position="1136"/>
    </location>
</feature>
<organism evidence="13 14">
    <name type="scientific">Fusarium zealandicum</name>
    <dbReference type="NCBI Taxonomy" id="1053134"/>
    <lineage>
        <taxon>Eukaryota</taxon>
        <taxon>Fungi</taxon>
        <taxon>Dikarya</taxon>
        <taxon>Ascomycota</taxon>
        <taxon>Pezizomycotina</taxon>
        <taxon>Sordariomycetes</taxon>
        <taxon>Hypocreomycetidae</taxon>
        <taxon>Hypocreales</taxon>
        <taxon>Nectriaceae</taxon>
        <taxon>Fusarium</taxon>
        <taxon>Fusarium staphyleae species complex</taxon>
    </lineage>
</organism>
<sequence length="1136" mass="129536">MEDQQHKPHRKSKDKKEKKQHTGERNPKAFTFSNPGKLARQAARSQDIKEKRLHVPLVDRLPDEAPPRLVTIVGPPGVGKTTLLKSLVRRYSKETITDPQGPITVVTSKKQRLTFVECPNELEAMVDIAKVADIVLLMIDGNYGFEMETMEFLNILAATGMPGNVFGILTHLDLFRKPQALKDAKKRLKRRLWTELYQGAHLFYLSGVMNGRYPDREIHNLSRFLSVMKNPRPLIWRNSHPYSIVDSFRDITHPTKIEEDPNCDRSIVLSGYLRGTNFSSQGQRVHVPGLGDFTVANMEVLPDPCPTPSMEQAMAKITGKTGRRRLDEKEKKLHAPMSDRSGLKIDGDAVWITREKGFNFDREEDEVDRGEGEEMIVDLQAERKLLGQMDGGVQLFKGGNQIEAVAEEEDTGRKTQRKARFAEREESDGEQDVDDEGLVSGDEEVDSDAEVEFNEGKLGKMFRKDVDKEAGEDDLAFADSDSDLGSMSEGEEDDDEEYDSDEEAAALRWKDNLAGNALKLHGKRRSYHTGDLARFIYDDSMSPGDALKRWRGEDDDSEENIEDSDDDDEPFFKKSKQEKEDSVEDRSIPLYDYEDLAAKWAAQANVEALRRRFTSAALTGDDDEGDDDDMEGGDSNDEGDGVFEDLEAEGPKEVPQQTPEDIEAEREKNAKRKEELKMRFEQEDREGFLNDKANARRDGGDVQEFGEDQWYESQKAMIQKQLDINKEEFENLDERQRASVEGYRAGKYAKVVLEGVPAEFVNMFDSRRPIVIGGLSATEDRFGYLQVRIKRHRWHKRILKTNDPLIFSLGWRRFQTMPIYSTTDSRTRNRMLKYTPEHMHCFGVIYGPLIAPNTGFACFNSMSASNAGFRIAATGTILSVDESTEIVKKLKLTGTPAKIYKNTAFIKDMFNTSLEIAKFEGASIKTVSGIRGQIKRALSKPEGHFRATFEDKILLSDIVFLRAWYPIKPHRFYNPVTNLVGWQPMRLTGEVRRAQGVDTPQPKNSQYRPIERETRHFNPLRVPRSLAAELPFRSQIVQTKKQKRETYMQKRAVVLAPGSEEKKARALMQQLLTVRNDAAAKRRAKKDENRAAFQKRLADSEEKKEAREKRESKEYWRKNGRKRSAAEDGGGGKRRR</sequence>
<keyword evidence="3" id="KW-0597">Phosphoprotein</keyword>
<feature type="compositionally biased region" description="Acidic residues" evidence="11">
    <location>
        <begin position="620"/>
        <end position="648"/>
    </location>
</feature>
<comment type="similarity">
    <text evidence="10">Belongs to the TRAFAC class translation factor GTPase superfamily. Bms1-like GTPase family. BMS1 subfamily.</text>
</comment>
<dbReference type="GO" id="GO:0005525">
    <property type="term" value="F:GTP binding"/>
    <property type="evidence" value="ECO:0007669"/>
    <property type="project" value="UniProtKB-KW"/>
</dbReference>
<comment type="subcellular location">
    <subcellularLocation>
        <location evidence="1">Nucleus</location>
        <location evidence="1">Nucleolus</location>
    </subcellularLocation>
</comment>
<evidence type="ECO:0000313" key="14">
    <source>
        <dbReference type="Proteomes" id="UP000635477"/>
    </source>
</evidence>
<feature type="compositionally biased region" description="Basic and acidic residues" evidence="11">
    <location>
        <begin position="14"/>
        <end position="27"/>
    </location>
</feature>
<evidence type="ECO:0000256" key="8">
    <source>
        <dbReference type="ARBA" id="ARBA00023242"/>
    </source>
</evidence>
<evidence type="ECO:0000256" key="3">
    <source>
        <dbReference type="ARBA" id="ARBA00022553"/>
    </source>
</evidence>
<keyword evidence="7" id="KW-0342">GTP-binding</keyword>
<gene>
    <name evidence="13" type="ORF">FZEAL_234</name>
</gene>
<dbReference type="GO" id="GO:0000462">
    <property type="term" value="P:maturation of SSU-rRNA from tricistronic rRNA transcript (SSU-rRNA, 5.8S rRNA, LSU-rRNA)"/>
    <property type="evidence" value="ECO:0007669"/>
    <property type="project" value="TreeGrafter"/>
</dbReference>
<evidence type="ECO:0000256" key="4">
    <source>
        <dbReference type="ARBA" id="ARBA00022741"/>
    </source>
</evidence>
<dbReference type="GO" id="GO:0030686">
    <property type="term" value="C:90S preribosome"/>
    <property type="evidence" value="ECO:0007669"/>
    <property type="project" value="TreeGrafter"/>
</dbReference>
<dbReference type="InterPro" id="IPR012948">
    <property type="entry name" value="AARP2CN"/>
</dbReference>
<keyword evidence="4" id="KW-0547">Nucleotide-binding</keyword>
<feature type="region of interest" description="Disordered" evidence="11">
    <location>
        <begin position="1"/>
        <end position="46"/>
    </location>
</feature>
<dbReference type="InterPro" id="IPR030387">
    <property type="entry name" value="G_Bms1/Tsr1_dom"/>
</dbReference>
<dbReference type="EMBL" id="JABEYC010000011">
    <property type="protein sequence ID" value="KAF4984612.1"/>
    <property type="molecule type" value="Genomic_DNA"/>
</dbReference>
<feature type="compositionally biased region" description="Basic and acidic residues" evidence="11">
    <location>
        <begin position="665"/>
        <end position="675"/>
    </location>
</feature>
<dbReference type="PANTHER" id="PTHR12858">
    <property type="entry name" value="RIBOSOME BIOGENESIS PROTEIN"/>
    <property type="match status" value="1"/>
</dbReference>
<evidence type="ECO:0000256" key="6">
    <source>
        <dbReference type="ARBA" id="ARBA00022840"/>
    </source>
</evidence>
<proteinExistence type="inferred from homology"/>
<dbReference type="Pfam" id="PF08142">
    <property type="entry name" value="AARP2CN"/>
    <property type="match status" value="1"/>
</dbReference>
<dbReference type="InterPro" id="IPR039761">
    <property type="entry name" value="Bms1/Tsr1"/>
</dbReference>
<comment type="catalytic activity">
    <reaction evidence="9">
        <text>GTP + H2O = GDP + phosphate + H(+)</text>
        <dbReference type="Rhea" id="RHEA:19669"/>
        <dbReference type="ChEBI" id="CHEBI:15377"/>
        <dbReference type="ChEBI" id="CHEBI:15378"/>
        <dbReference type="ChEBI" id="CHEBI:37565"/>
        <dbReference type="ChEBI" id="CHEBI:43474"/>
        <dbReference type="ChEBI" id="CHEBI:58189"/>
    </reaction>
    <physiologicalReaction direction="left-to-right" evidence="9">
        <dbReference type="Rhea" id="RHEA:19670"/>
    </physiologicalReaction>
</comment>
<evidence type="ECO:0000256" key="1">
    <source>
        <dbReference type="ARBA" id="ARBA00004604"/>
    </source>
</evidence>
<dbReference type="Pfam" id="PF04950">
    <property type="entry name" value="RIBIOP_C"/>
    <property type="match status" value="1"/>
</dbReference>
<dbReference type="Gene3D" id="3.40.50.300">
    <property type="entry name" value="P-loop containing nucleotide triphosphate hydrolases"/>
    <property type="match status" value="1"/>
</dbReference>
<feature type="domain" description="Bms1-type G" evidence="12">
    <location>
        <begin position="66"/>
        <end position="231"/>
    </location>
</feature>
<dbReference type="InterPro" id="IPR027417">
    <property type="entry name" value="P-loop_NTPase"/>
</dbReference>
<accession>A0A8H4UVL5</accession>
<feature type="compositionally biased region" description="Basic and acidic residues" evidence="11">
    <location>
        <begin position="454"/>
        <end position="469"/>
    </location>
</feature>
<keyword evidence="8" id="KW-0539">Nucleus</keyword>
<dbReference type="FunFam" id="3.40.50.300:FF:000105">
    <property type="entry name" value="BMS1 ribosome biogenesis factor"/>
    <property type="match status" value="1"/>
</dbReference>
<dbReference type="InterPro" id="IPR007034">
    <property type="entry name" value="BMS1_TSR1_C"/>
</dbReference>
<reference evidence="13" key="1">
    <citation type="journal article" date="2020" name="BMC Genomics">
        <title>Correction to: Identification and distribution of gene clusters required for synthesis of sphingolipid metabolism inhibitors in diverse species of the filamentous fungus Fusarium.</title>
        <authorList>
            <person name="Kim H.S."/>
            <person name="Lohmar J.M."/>
            <person name="Busman M."/>
            <person name="Brown D.W."/>
            <person name="Naumann T.A."/>
            <person name="Divon H.H."/>
            <person name="Lysoe E."/>
            <person name="Uhlig S."/>
            <person name="Proctor R.H."/>
        </authorList>
    </citation>
    <scope>NUCLEOTIDE SEQUENCE</scope>
    <source>
        <strain evidence="13">NRRL 22465</strain>
    </source>
</reference>
<dbReference type="SUPFAM" id="SSF52540">
    <property type="entry name" value="P-loop containing nucleoside triphosphate hydrolases"/>
    <property type="match status" value="1"/>
</dbReference>
<name>A0A8H4UVL5_9HYPO</name>
<protein>
    <recommendedName>
        <fullName evidence="12">Bms1-type G domain-containing protein</fullName>
    </recommendedName>
</protein>
<feature type="compositionally biased region" description="Acidic residues" evidence="11">
    <location>
        <begin position="553"/>
        <end position="569"/>
    </location>
</feature>
<feature type="region of interest" description="Disordered" evidence="11">
    <location>
        <begin position="537"/>
        <end position="588"/>
    </location>
</feature>
<dbReference type="GO" id="GO:0034511">
    <property type="term" value="F:U3 snoRNA binding"/>
    <property type="evidence" value="ECO:0007669"/>
    <property type="project" value="TreeGrafter"/>
</dbReference>
<feature type="region of interest" description="Disordered" evidence="11">
    <location>
        <begin position="616"/>
        <end position="675"/>
    </location>
</feature>